<dbReference type="Gene3D" id="3.30.70.330">
    <property type="match status" value="1"/>
</dbReference>
<feature type="compositionally biased region" description="Basic residues" evidence="2">
    <location>
        <begin position="216"/>
        <end position="225"/>
    </location>
</feature>
<dbReference type="PANTHER" id="PTHR19965">
    <property type="entry name" value="RNA AND EXPORT FACTOR BINDING PROTEIN"/>
    <property type="match status" value="1"/>
</dbReference>
<evidence type="ECO:0000259" key="3">
    <source>
        <dbReference type="SMART" id="SM00360"/>
    </source>
</evidence>
<evidence type="ECO:0000256" key="1">
    <source>
        <dbReference type="ARBA" id="ARBA00022884"/>
    </source>
</evidence>
<dbReference type="GO" id="GO:0005634">
    <property type="term" value="C:nucleus"/>
    <property type="evidence" value="ECO:0007669"/>
    <property type="project" value="TreeGrafter"/>
</dbReference>
<dbReference type="SMART" id="SM00360">
    <property type="entry name" value="RRM"/>
    <property type="match status" value="1"/>
</dbReference>
<keyword evidence="1" id="KW-0694">RNA-binding</keyword>
<dbReference type="PANTHER" id="PTHR19965:SF82">
    <property type="entry name" value="THO COMPLEX SUBUNIT 4"/>
    <property type="match status" value="1"/>
</dbReference>
<proteinExistence type="predicted"/>
<feature type="region of interest" description="Disordered" evidence="2">
    <location>
        <begin position="183"/>
        <end position="225"/>
    </location>
</feature>
<dbReference type="InterPro" id="IPR012677">
    <property type="entry name" value="Nucleotide-bd_a/b_plait_sf"/>
</dbReference>
<keyword evidence="5" id="KW-1185">Reference proteome</keyword>
<dbReference type="InterPro" id="IPR025715">
    <property type="entry name" value="FoP_C"/>
</dbReference>
<evidence type="ECO:0000313" key="5">
    <source>
        <dbReference type="Proteomes" id="UP000276991"/>
    </source>
</evidence>
<dbReference type="EMBL" id="UPTC01001552">
    <property type="protein sequence ID" value="VBB32128.1"/>
    <property type="molecule type" value="Genomic_DNA"/>
</dbReference>
<dbReference type="SUPFAM" id="SSF54928">
    <property type="entry name" value="RNA-binding domain, RBD"/>
    <property type="match status" value="1"/>
</dbReference>
<dbReference type="STRING" id="6277.A0A498SM27"/>
<protein>
    <recommendedName>
        <fullName evidence="3">RRM domain-containing protein</fullName>
    </recommendedName>
</protein>
<dbReference type="GO" id="GO:0003729">
    <property type="term" value="F:mRNA binding"/>
    <property type="evidence" value="ECO:0007669"/>
    <property type="project" value="TreeGrafter"/>
</dbReference>
<dbReference type="InterPro" id="IPR000504">
    <property type="entry name" value="RRM_dom"/>
</dbReference>
<dbReference type="Pfam" id="PF13865">
    <property type="entry name" value="FoP_duplication"/>
    <property type="match status" value="1"/>
</dbReference>
<evidence type="ECO:0000256" key="2">
    <source>
        <dbReference type="SAM" id="MobiDB-lite"/>
    </source>
</evidence>
<dbReference type="OrthoDB" id="1049195at2759"/>
<dbReference type="Proteomes" id="UP000276991">
    <property type="component" value="Unassembled WGS sequence"/>
</dbReference>
<dbReference type="AlphaFoldDB" id="A0A498SM27"/>
<dbReference type="CDD" id="cd12418">
    <property type="entry name" value="RRM_Aly_REF_like"/>
    <property type="match status" value="1"/>
</dbReference>
<organism evidence="4 5">
    <name type="scientific">Acanthocheilonema viteae</name>
    <name type="common">Filarial nematode worm</name>
    <name type="synonym">Dipetalonema viteae</name>
    <dbReference type="NCBI Taxonomy" id="6277"/>
    <lineage>
        <taxon>Eukaryota</taxon>
        <taxon>Metazoa</taxon>
        <taxon>Ecdysozoa</taxon>
        <taxon>Nematoda</taxon>
        <taxon>Chromadorea</taxon>
        <taxon>Rhabditida</taxon>
        <taxon>Spirurina</taxon>
        <taxon>Spiruromorpha</taxon>
        <taxon>Filarioidea</taxon>
        <taxon>Onchocercidae</taxon>
        <taxon>Acanthocheilonema</taxon>
    </lineage>
</organism>
<evidence type="ECO:0000313" key="4">
    <source>
        <dbReference type="EMBL" id="VBB32128.1"/>
    </source>
</evidence>
<feature type="domain" description="RRM" evidence="3">
    <location>
        <begin position="72"/>
        <end position="143"/>
    </location>
</feature>
<dbReference type="InterPro" id="IPR035979">
    <property type="entry name" value="RBD_domain_sf"/>
</dbReference>
<dbReference type="InterPro" id="IPR051229">
    <property type="entry name" value="ALYREF_mRNA_export"/>
</dbReference>
<reference evidence="4 5" key="1">
    <citation type="submission" date="2018-08" db="EMBL/GenBank/DDBJ databases">
        <authorList>
            <person name="Laetsch R D."/>
            <person name="Stevens L."/>
            <person name="Kumar S."/>
            <person name="Blaxter L. M."/>
        </authorList>
    </citation>
    <scope>NUCLEOTIDE SEQUENCE [LARGE SCALE GENOMIC DNA]</scope>
</reference>
<name>A0A498SM27_ACAVI</name>
<gene>
    <name evidence="4" type="ORF">NAV_LOCUS6919</name>
</gene>
<sequence length="225" mass="25207">MSVNDLIGLSLDEIIARGGPKFRTSRRPGTARREGGVRGFRGGIRRIPVVTSRRPKGNFRLNNLKRDINMCIVNISNLGPMVTTTDLQELFAEHPYEDVAVQYEPDGSPSGTAVVIFKRFEDGMKLKRQFTGVRLDGKAMDLFVLTKNDFMRGASKASSFSQGRVTKRGARSNVRFRNNGLMKRKTSGFGRLRNTSRKPQVTSEELDRELDAYMRGSKHPKVSAP</sequence>
<accession>A0A498SM27</accession>
<dbReference type="GO" id="GO:0006406">
    <property type="term" value="P:mRNA export from nucleus"/>
    <property type="evidence" value="ECO:0007669"/>
    <property type="project" value="TreeGrafter"/>
</dbReference>